<evidence type="ECO:0000313" key="1">
    <source>
        <dbReference type="EMBL" id="TCJ20219.1"/>
    </source>
</evidence>
<proteinExistence type="predicted"/>
<organism evidence="1 2">
    <name type="scientific">Rubrobacter taiwanensis</name>
    <dbReference type="NCBI Taxonomy" id="185139"/>
    <lineage>
        <taxon>Bacteria</taxon>
        <taxon>Bacillati</taxon>
        <taxon>Actinomycetota</taxon>
        <taxon>Rubrobacteria</taxon>
        <taxon>Rubrobacterales</taxon>
        <taxon>Rubrobacteraceae</taxon>
        <taxon>Rubrobacter</taxon>
    </lineage>
</organism>
<feature type="non-terminal residue" evidence="1">
    <location>
        <position position="103"/>
    </location>
</feature>
<sequence>MDLDALFRGSFINWEAVEVSWSKKTVSSRLMLFAARAYIAADPEREPDPVRQAFLKELHRDVIRAFATPPTGPEDPAAEAWGEFIDRALAAELETIPYGERPP</sequence>
<dbReference type="RefSeq" id="WP_132687898.1">
    <property type="nucleotide sequence ID" value="NZ_SKBU01000005.1"/>
</dbReference>
<keyword evidence="2" id="KW-1185">Reference proteome</keyword>
<gene>
    <name evidence="1" type="ORF">E0L93_02195</name>
</gene>
<name>A0A4R1BR27_9ACTN</name>
<evidence type="ECO:0000313" key="2">
    <source>
        <dbReference type="Proteomes" id="UP000295244"/>
    </source>
</evidence>
<dbReference type="AlphaFoldDB" id="A0A4R1BR27"/>
<dbReference type="Proteomes" id="UP000295244">
    <property type="component" value="Unassembled WGS sequence"/>
</dbReference>
<accession>A0A4R1BR27</accession>
<reference evidence="1 2" key="1">
    <citation type="submission" date="2019-03" db="EMBL/GenBank/DDBJ databases">
        <title>Whole genome sequence of a novel Rubrobacter taiwanensis strain, isolated from Yellowstone National Park.</title>
        <authorList>
            <person name="Freed S."/>
            <person name="Ramaley R.F."/>
            <person name="Kyndt J.A."/>
        </authorList>
    </citation>
    <scope>NUCLEOTIDE SEQUENCE [LARGE SCALE GENOMIC DNA]</scope>
    <source>
        <strain evidence="1 2">Yellowstone</strain>
    </source>
</reference>
<protein>
    <submittedName>
        <fullName evidence="1">Uncharacterized protein</fullName>
    </submittedName>
</protein>
<comment type="caution">
    <text evidence="1">The sequence shown here is derived from an EMBL/GenBank/DDBJ whole genome shotgun (WGS) entry which is preliminary data.</text>
</comment>
<dbReference type="EMBL" id="SKBU01000005">
    <property type="protein sequence ID" value="TCJ20219.1"/>
    <property type="molecule type" value="Genomic_DNA"/>
</dbReference>
<dbReference type="OrthoDB" id="5244289at2"/>